<dbReference type="Proteomes" id="UP000198635">
    <property type="component" value="Unassembled WGS sequence"/>
</dbReference>
<feature type="transmembrane region" description="Helical" evidence="5">
    <location>
        <begin position="165"/>
        <end position="183"/>
    </location>
</feature>
<feature type="transmembrane region" description="Helical" evidence="5">
    <location>
        <begin position="54"/>
        <end position="86"/>
    </location>
</feature>
<dbReference type="GO" id="GO:0005886">
    <property type="term" value="C:plasma membrane"/>
    <property type="evidence" value="ECO:0007669"/>
    <property type="project" value="TreeGrafter"/>
</dbReference>
<dbReference type="InterPro" id="IPR001694">
    <property type="entry name" value="NADH_UbQ_OxRdtase_su1/FPO"/>
</dbReference>
<keyword evidence="2 5" id="KW-0812">Transmembrane</keyword>
<dbReference type="AlphaFoldDB" id="A0A1I3V8D0"/>
<feature type="transmembrane region" description="Helical" evidence="5">
    <location>
        <begin position="136"/>
        <end position="158"/>
    </location>
</feature>
<evidence type="ECO:0000256" key="1">
    <source>
        <dbReference type="ARBA" id="ARBA00004141"/>
    </source>
</evidence>
<dbReference type="Pfam" id="PF00146">
    <property type="entry name" value="NADHdh"/>
    <property type="match status" value="1"/>
</dbReference>
<feature type="transmembrane region" description="Helical" evidence="5">
    <location>
        <begin position="245"/>
        <end position="266"/>
    </location>
</feature>
<keyword evidence="4 5" id="KW-0472">Membrane</keyword>
<comment type="subcellular location">
    <subcellularLocation>
        <location evidence="1">Membrane</location>
        <topology evidence="1">Multi-pass membrane protein</topology>
    </subcellularLocation>
</comment>
<evidence type="ECO:0000313" key="7">
    <source>
        <dbReference type="Proteomes" id="UP000198635"/>
    </source>
</evidence>
<dbReference type="InterPro" id="IPR052561">
    <property type="entry name" value="ComplexI_Subunit1"/>
</dbReference>
<evidence type="ECO:0000256" key="4">
    <source>
        <dbReference type="ARBA" id="ARBA00023136"/>
    </source>
</evidence>
<dbReference type="RefSeq" id="WP_092374968.1">
    <property type="nucleotide sequence ID" value="NZ_FORX01000009.1"/>
</dbReference>
<evidence type="ECO:0000256" key="3">
    <source>
        <dbReference type="ARBA" id="ARBA00022989"/>
    </source>
</evidence>
<gene>
    <name evidence="6" type="ORF">SAMN04488082_10966</name>
</gene>
<keyword evidence="3 5" id="KW-1133">Transmembrane helix</keyword>
<feature type="transmembrane region" description="Helical" evidence="5">
    <location>
        <begin position="98"/>
        <end position="116"/>
    </location>
</feature>
<keyword evidence="6" id="KW-0456">Lyase</keyword>
<organism evidence="6 7">
    <name type="scientific">Desulfomicrobium apsheronum</name>
    <dbReference type="NCBI Taxonomy" id="52560"/>
    <lineage>
        <taxon>Bacteria</taxon>
        <taxon>Pseudomonadati</taxon>
        <taxon>Thermodesulfobacteriota</taxon>
        <taxon>Desulfovibrionia</taxon>
        <taxon>Desulfovibrionales</taxon>
        <taxon>Desulfomicrobiaceae</taxon>
        <taxon>Desulfomicrobium</taxon>
    </lineage>
</organism>
<dbReference type="PANTHER" id="PTHR43359">
    <property type="entry name" value="FORMATE HYDROGENLYASE SUBUNIT 4"/>
    <property type="match status" value="1"/>
</dbReference>
<feature type="transmembrane region" description="Helical" evidence="5">
    <location>
        <begin position="215"/>
        <end position="238"/>
    </location>
</feature>
<protein>
    <submittedName>
        <fullName evidence="6">Formate hydrogenlyase subunit 4</fullName>
    </submittedName>
</protein>
<sequence length="301" mass="31874">MPLYIDVPLRLLAWLLLAPLLPGVINKVKAWVAGRQGPPVLQLYYDLARLWRKGVVLSTLASPGFIIAPAVAWAAVVTAALMLPLGGAGTAFSFDGDVLLLVYLLALARFCTAWGAMETGSAFEGMGAAREVSFAVLAEIGIITAILTLVVQSGSIALSSMFEPLSGPGAALLAVGLFIILLAENCRVPFDDPNTHLELTMIHEVMVLDHSGPPLAMILHGASVKLLLFAVFLAQAVLPLSELPLMVSVAALTASVLLITVAVGLVESLTARLAFRRVPLLLTIGFLFCLFPLLLTWMGDL</sequence>
<dbReference type="PANTHER" id="PTHR43359:SF1">
    <property type="entry name" value="FORMATE HYDROGENLYASE SUBUNIT 4-RELATED"/>
    <property type="match status" value="1"/>
</dbReference>
<dbReference type="STRING" id="52560.SAMN04488082_10966"/>
<evidence type="ECO:0000313" key="6">
    <source>
        <dbReference type="EMBL" id="SFJ90477.1"/>
    </source>
</evidence>
<accession>A0A1I3V8D0</accession>
<reference evidence="7" key="1">
    <citation type="submission" date="2016-10" db="EMBL/GenBank/DDBJ databases">
        <authorList>
            <person name="Varghese N."/>
            <person name="Submissions S."/>
        </authorList>
    </citation>
    <scope>NUCLEOTIDE SEQUENCE [LARGE SCALE GENOMIC DNA]</scope>
    <source>
        <strain evidence="7">DSM 5918</strain>
    </source>
</reference>
<feature type="transmembrane region" description="Helical" evidence="5">
    <location>
        <begin position="278"/>
        <end position="298"/>
    </location>
</feature>
<name>A0A1I3V8D0_9BACT</name>
<dbReference type="OrthoDB" id="9778499at2"/>
<evidence type="ECO:0000256" key="2">
    <source>
        <dbReference type="ARBA" id="ARBA00022692"/>
    </source>
</evidence>
<evidence type="ECO:0000256" key="5">
    <source>
        <dbReference type="SAM" id="Phobius"/>
    </source>
</evidence>
<proteinExistence type="predicted"/>
<dbReference type="EMBL" id="FORX01000009">
    <property type="protein sequence ID" value="SFJ90477.1"/>
    <property type="molecule type" value="Genomic_DNA"/>
</dbReference>
<keyword evidence="7" id="KW-1185">Reference proteome</keyword>
<dbReference type="GO" id="GO:0016829">
    <property type="term" value="F:lyase activity"/>
    <property type="evidence" value="ECO:0007669"/>
    <property type="project" value="UniProtKB-KW"/>
</dbReference>